<reference evidence="3 4" key="1">
    <citation type="journal article" date="2023" name="Commun. Biol.">
        <title>Genome analysis of Parmales, the sister group of diatoms, reveals the evolutionary specialization of diatoms from phago-mixotrophs to photoautotrophs.</title>
        <authorList>
            <person name="Ban H."/>
            <person name="Sato S."/>
            <person name="Yoshikawa S."/>
            <person name="Yamada K."/>
            <person name="Nakamura Y."/>
            <person name="Ichinomiya M."/>
            <person name="Sato N."/>
            <person name="Blanc-Mathieu R."/>
            <person name="Endo H."/>
            <person name="Kuwata A."/>
            <person name="Ogata H."/>
        </authorList>
    </citation>
    <scope>NUCLEOTIDE SEQUENCE [LARGE SCALE GENOMIC DNA]</scope>
</reference>
<proteinExistence type="predicted"/>
<evidence type="ECO:0000256" key="1">
    <source>
        <dbReference type="SAM" id="MobiDB-lite"/>
    </source>
</evidence>
<keyword evidence="2" id="KW-1133">Transmembrane helix</keyword>
<keyword evidence="2" id="KW-0472">Membrane</keyword>
<evidence type="ECO:0000313" key="3">
    <source>
        <dbReference type="EMBL" id="GMI25833.1"/>
    </source>
</evidence>
<keyword evidence="2" id="KW-0812">Transmembrane</keyword>
<dbReference type="Proteomes" id="UP001165060">
    <property type="component" value="Unassembled WGS sequence"/>
</dbReference>
<name>A0ABQ6MH49_9STRA</name>
<feature type="transmembrane region" description="Helical" evidence="2">
    <location>
        <begin position="480"/>
        <end position="500"/>
    </location>
</feature>
<feature type="region of interest" description="Disordered" evidence="1">
    <location>
        <begin position="432"/>
        <end position="460"/>
    </location>
</feature>
<feature type="transmembrane region" description="Helical" evidence="2">
    <location>
        <begin position="12"/>
        <end position="30"/>
    </location>
</feature>
<feature type="transmembrane region" description="Helical" evidence="2">
    <location>
        <begin position="164"/>
        <end position="186"/>
    </location>
</feature>
<protein>
    <submittedName>
        <fullName evidence="3">Uncharacterized protein</fullName>
    </submittedName>
</protein>
<feature type="transmembrane region" description="Helical" evidence="2">
    <location>
        <begin position="92"/>
        <end position="110"/>
    </location>
</feature>
<evidence type="ECO:0000313" key="4">
    <source>
        <dbReference type="Proteomes" id="UP001165060"/>
    </source>
</evidence>
<dbReference type="EMBL" id="BRYB01005548">
    <property type="protein sequence ID" value="GMI25833.1"/>
    <property type="molecule type" value="Genomic_DNA"/>
</dbReference>
<gene>
    <name evidence="3" type="ORF">TeGR_g9762</name>
</gene>
<feature type="transmembrane region" description="Helical" evidence="2">
    <location>
        <begin position="116"/>
        <end position="137"/>
    </location>
</feature>
<accession>A0ABQ6MH49</accession>
<organism evidence="3 4">
    <name type="scientific">Tetraparma gracilis</name>
    <dbReference type="NCBI Taxonomy" id="2962635"/>
    <lineage>
        <taxon>Eukaryota</taxon>
        <taxon>Sar</taxon>
        <taxon>Stramenopiles</taxon>
        <taxon>Ochrophyta</taxon>
        <taxon>Bolidophyceae</taxon>
        <taxon>Parmales</taxon>
        <taxon>Triparmaceae</taxon>
        <taxon>Tetraparma</taxon>
    </lineage>
</organism>
<feature type="transmembrane region" description="Helical" evidence="2">
    <location>
        <begin position="224"/>
        <end position="244"/>
    </location>
</feature>
<feature type="transmembrane region" description="Helical" evidence="2">
    <location>
        <begin position="63"/>
        <end position="80"/>
    </location>
</feature>
<keyword evidence="4" id="KW-1185">Reference proteome</keyword>
<feature type="non-terminal residue" evidence="3">
    <location>
        <position position="1"/>
    </location>
</feature>
<sequence length="518" mass="55964">FHLHPQAKYFLFAIHTAFLFGGAYVVASWVFPTHKHTRLQKLGYLAFAIPFYIASVSDPEYGIIAPGVLNSFSLFLHLLYGPATSGQPPTYCKVLMPPFYILSGLGPIMVPFVPLIGALLIGLSFLYFFIVVPYLLFADKPMSKEQRSKVEGDKEVKHAITGDGYYLALYIYLSQVTGAVLGVVLLATSRRSPKEQSLALQAMSTLLLMAAQKVGARCTSVARYAALMLVIYLAVDTLQTFLYLNEDMLSLDFFQMIAIQEVFSLCKNGGILGFLAWAVGLSSTNPCDHPPPLPPPAPFPRYADAESVRLLKSKATVDSLSEIFGAVAAFTFFAVEKELVGMDGAQMVNVTFAGNSTLNYISPFCLSTCPDFTMNNEEMEAPTLEGDEVVSRLAALGVFATVLVIRMACLRAELWFLERMRTHFGKQGAVTPVSEAPISSNTDAGEDGDGSAPAATQRAGQKQASEAVGAAAGVFKEVSLLFLLVSFYCSMNSVAFGLAASKWAPTSDGMAAAMFNEG</sequence>
<evidence type="ECO:0000256" key="2">
    <source>
        <dbReference type="SAM" id="Phobius"/>
    </source>
</evidence>
<comment type="caution">
    <text evidence="3">The sequence shown here is derived from an EMBL/GenBank/DDBJ whole genome shotgun (WGS) entry which is preliminary data.</text>
</comment>